<sequence length="260" mass="29018">MARLQDIALEVFEKIAARLNKQDQKSLRLVDKHASIFAKSTVFKSMIMPPVRTSITELMQTLASDQFDDMARHVQHLNWNGLSVDMRGFERLDEDTLESALKKFLVLRELKLALQADTPEAISRAFFGLASSAHHDLVHFSVDGKGKPPTNSDILIDLLAAFTSKSDTYRNAGLSLRRPIPPGLPPSLPFSALCNLQSLHVRSGMMKSFQNQVIEPLSLAIPDCPNLTHLTLDLEGPFAISRQRSYSQLTPRLVDIFSPI</sequence>
<accession>A0A0W0GBT2</accession>
<protein>
    <recommendedName>
        <fullName evidence="3">F-box domain-containing protein</fullName>
    </recommendedName>
</protein>
<dbReference type="Proteomes" id="UP000054988">
    <property type="component" value="Unassembled WGS sequence"/>
</dbReference>
<dbReference type="AlphaFoldDB" id="A0A0W0GBT2"/>
<gene>
    <name evidence="1" type="ORF">WG66_1408</name>
</gene>
<name>A0A0W0GBT2_MONRR</name>
<reference evidence="1 2" key="1">
    <citation type="submission" date="2015-12" db="EMBL/GenBank/DDBJ databases">
        <title>Draft genome sequence of Moniliophthora roreri, the causal agent of frosty pod rot of cacao.</title>
        <authorList>
            <person name="Aime M.C."/>
            <person name="Diaz-Valderrama J.R."/>
            <person name="Kijpornyongpan T."/>
            <person name="Phillips-Mora W."/>
        </authorList>
    </citation>
    <scope>NUCLEOTIDE SEQUENCE [LARGE SCALE GENOMIC DNA]</scope>
    <source>
        <strain evidence="1 2">MCA 2952</strain>
    </source>
</reference>
<evidence type="ECO:0000313" key="1">
    <source>
        <dbReference type="EMBL" id="KTB46015.1"/>
    </source>
</evidence>
<proteinExistence type="predicted"/>
<comment type="caution">
    <text evidence="1">The sequence shown here is derived from an EMBL/GenBank/DDBJ whole genome shotgun (WGS) entry which is preliminary data.</text>
</comment>
<evidence type="ECO:0008006" key="3">
    <source>
        <dbReference type="Google" id="ProtNLM"/>
    </source>
</evidence>
<organism evidence="1 2">
    <name type="scientific">Moniliophthora roreri</name>
    <name type="common">Frosty pod rot fungus</name>
    <name type="synonym">Monilia roreri</name>
    <dbReference type="NCBI Taxonomy" id="221103"/>
    <lineage>
        <taxon>Eukaryota</taxon>
        <taxon>Fungi</taxon>
        <taxon>Dikarya</taxon>
        <taxon>Basidiomycota</taxon>
        <taxon>Agaricomycotina</taxon>
        <taxon>Agaricomycetes</taxon>
        <taxon>Agaricomycetidae</taxon>
        <taxon>Agaricales</taxon>
        <taxon>Marasmiineae</taxon>
        <taxon>Marasmiaceae</taxon>
        <taxon>Moniliophthora</taxon>
    </lineage>
</organism>
<dbReference type="EMBL" id="LATX01000526">
    <property type="protein sequence ID" value="KTB46015.1"/>
    <property type="molecule type" value="Genomic_DNA"/>
</dbReference>
<evidence type="ECO:0000313" key="2">
    <source>
        <dbReference type="Proteomes" id="UP000054988"/>
    </source>
</evidence>